<dbReference type="Proteomes" id="UP000009223">
    <property type="component" value="Chromosome"/>
</dbReference>
<name>F5YRI6_TREPZ</name>
<keyword evidence="3" id="KW-1185">Reference proteome</keyword>
<keyword evidence="1" id="KW-1133">Transmembrane helix</keyword>
<dbReference type="RefSeq" id="WP_015708834.1">
    <property type="nucleotide sequence ID" value="NC_015578.1"/>
</dbReference>
<organism evidence="2 3">
    <name type="scientific">Treponema primitia (strain ATCC BAA-887 / DSM 12427 / ZAS-2)</name>
    <dbReference type="NCBI Taxonomy" id="545694"/>
    <lineage>
        <taxon>Bacteria</taxon>
        <taxon>Pseudomonadati</taxon>
        <taxon>Spirochaetota</taxon>
        <taxon>Spirochaetia</taxon>
        <taxon>Spirochaetales</taxon>
        <taxon>Treponemataceae</taxon>
        <taxon>Treponema</taxon>
    </lineage>
</organism>
<evidence type="ECO:0000313" key="3">
    <source>
        <dbReference type="Proteomes" id="UP000009223"/>
    </source>
</evidence>
<dbReference type="STRING" id="545694.TREPR_1243"/>
<feature type="transmembrane region" description="Helical" evidence="1">
    <location>
        <begin position="20"/>
        <end position="40"/>
    </location>
</feature>
<reference evidence="3" key="1">
    <citation type="submission" date="2009-12" db="EMBL/GenBank/DDBJ databases">
        <title>Complete sequence of Treponema primitia strain ZAS-2.</title>
        <authorList>
            <person name="Tetu S.G."/>
            <person name="Matson E."/>
            <person name="Ren Q."/>
            <person name="Seshadri R."/>
            <person name="Elbourne L."/>
            <person name="Hassan K.A."/>
            <person name="Durkin A."/>
            <person name="Radune D."/>
            <person name="Mohamoud Y."/>
            <person name="Shay R."/>
            <person name="Jin S."/>
            <person name="Zhang X."/>
            <person name="Lucey K."/>
            <person name="Ballor N.R."/>
            <person name="Ottesen E."/>
            <person name="Rosenthal R."/>
            <person name="Allen A."/>
            <person name="Leadbetter J.R."/>
            <person name="Paulsen I.T."/>
        </authorList>
    </citation>
    <scope>NUCLEOTIDE SEQUENCE [LARGE SCALE GENOMIC DNA]</scope>
    <source>
        <strain evidence="3">ATCC BAA-887 / DSM 12427 / ZAS-2</strain>
    </source>
</reference>
<sequence length="106" mass="12144">MKCFWNGSFVEYASALSPYIIAIAAFIIGKFTGLIAKFNIKNDAIIRNTWISIENQARKSVHYSDKDGIVIAPYPKTWAEIENDAIEFAKVEYSKEWEQYKGLKSK</sequence>
<dbReference type="EMBL" id="CP001843">
    <property type="protein sequence ID" value="AEF84080.1"/>
    <property type="molecule type" value="Genomic_DNA"/>
</dbReference>
<evidence type="ECO:0000313" key="2">
    <source>
        <dbReference type="EMBL" id="AEF84080.1"/>
    </source>
</evidence>
<keyword evidence="1" id="KW-0812">Transmembrane</keyword>
<gene>
    <name evidence="2" type="ordered locus">TREPR_1243</name>
</gene>
<proteinExistence type="predicted"/>
<evidence type="ECO:0000256" key="1">
    <source>
        <dbReference type="SAM" id="Phobius"/>
    </source>
</evidence>
<dbReference type="HOGENOM" id="CLU_2222072_0_0_12"/>
<dbReference type="KEGG" id="tpi:TREPR_1243"/>
<protein>
    <submittedName>
        <fullName evidence="2">Uncharacterized protein</fullName>
    </submittedName>
</protein>
<keyword evidence="1" id="KW-0472">Membrane</keyword>
<reference evidence="2 3" key="2">
    <citation type="journal article" date="2011" name="ISME J.">
        <title>RNA-seq reveals cooperative metabolic interactions between two termite-gut spirochete species in co-culture.</title>
        <authorList>
            <person name="Rosenthal A.Z."/>
            <person name="Matson E.G."/>
            <person name="Eldar A."/>
            <person name="Leadbetter J.R."/>
        </authorList>
    </citation>
    <scope>NUCLEOTIDE SEQUENCE [LARGE SCALE GENOMIC DNA]</scope>
    <source>
        <strain evidence="3">ATCC BAA-887 / DSM 12427 / ZAS-2</strain>
    </source>
</reference>
<accession>F5YRI6</accession>
<dbReference type="AlphaFoldDB" id="F5YRI6"/>